<feature type="compositionally biased region" description="Basic residues" evidence="1">
    <location>
        <begin position="631"/>
        <end position="645"/>
    </location>
</feature>
<feature type="compositionally biased region" description="Pro residues" evidence="1">
    <location>
        <begin position="20"/>
        <end position="37"/>
    </location>
</feature>
<feature type="compositionally biased region" description="Basic and acidic residues" evidence="1">
    <location>
        <begin position="279"/>
        <end position="297"/>
    </location>
</feature>
<gene>
    <name evidence="2" type="ORF">A4X13_0g9119</name>
</gene>
<reference evidence="2" key="2">
    <citation type="journal article" date="2019" name="IMA Fungus">
        <title>Genome sequencing and comparison of five Tilletia species to identify candidate genes for the detection of regulated species infecting wheat.</title>
        <authorList>
            <person name="Nguyen H.D.T."/>
            <person name="Sultana T."/>
            <person name="Kesanakurti P."/>
            <person name="Hambleton S."/>
        </authorList>
    </citation>
    <scope>NUCLEOTIDE SEQUENCE</scope>
    <source>
        <strain evidence="2">DAOMC 236416</strain>
    </source>
</reference>
<sequence length="645" mass="72931">TLYKLYAYVVGFRSAVGSNPAPPPRPPWLDPDLPPRLGPADYEHYQSNPAPPSPPPPTPQDLAPPPLPWLDPTLAEKDRPPPPPGFELQPSQPPQPPTSSWESIARLPAKDKQDALIQALRSSQKDDWKAKVNNLLDFATSSLVADVRVPILLAAAPIFAPWFTDESSKLSRRLWGITGESWTQESARLSDAFSAGKDWEWATTVHQPRANREQGIVSASSLRFSRQQLISRNDMGQNVSDAREGASFWECRTWATQRLWDAFVARGLNTSSLTKPKGSKRDTGKRKMEDGEGSRDSKKVRKLSYDADSQAAFERRAAKDKNKAPPKQKEPECLRALRLRLYPSAELGAKLREWESLAASLRQMVRARLQKAKDVGEKTDAFVLADQTCLSQTKWNKMTAEERASVDQNRQRLMELPHSFQREQVLKAAANARTAQTNLERGWTKSYRLDSADEDDKSVLFFTSEAIDKRGALFSRILKHIDSNLYVRDRMLAGPGERRRKRSDWVKLLTGASRSFSIHRTGRKWYLLLSHDAWTGPYTEEGKRQGLDKGWNSRNKAVFEPTKRAGNCIALDPGARDLLTGYDAQRQQFYTYLTGFNEHIERAHSSIASAQSKLDKLKNETGPTVNNVNTGRRRRRARRRLRLST</sequence>
<feature type="compositionally biased region" description="Polar residues" evidence="1">
    <location>
        <begin position="621"/>
        <end position="630"/>
    </location>
</feature>
<dbReference type="Proteomes" id="UP000077521">
    <property type="component" value="Unassembled WGS sequence"/>
</dbReference>
<accession>A0A8T8SBF9</accession>
<proteinExistence type="predicted"/>
<feature type="region of interest" description="Disordered" evidence="1">
    <location>
        <begin position="271"/>
        <end position="305"/>
    </location>
</feature>
<evidence type="ECO:0000313" key="3">
    <source>
        <dbReference type="Proteomes" id="UP000077521"/>
    </source>
</evidence>
<protein>
    <submittedName>
        <fullName evidence="2">Uncharacterized protein</fullName>
    </submittedName>
</protein>
<feature type="non-terminal residue" evidence="2">
    <location>
        <position position="645"/>
    </location>
</feature>
<feature type="region of interest" description="Disordered" evidence="1">
    <location>
        <begin position="618"/>
        <end position="645"/>
    </location>
</feature>
<dbReference type="EMBL" id="LWDF02002172">
    <property type="protein sequence ID" value="KAE8236541.1"/>
    <property type="molecule type" value="Genomic_DNA"/>
</dbReference>
<feature type="compositionally biased region" description="Pro residues" evidence="1">
    <location>
        <begin position="81"/>
        <end position="97"/>
    </location>
</feature>
<keyword evidence="3" id="KW-1185">Reference proteome</keyword>
<feature type="compositionally biased region" description="Pro residues" evidence="1">
    <location>
        <begin position="49"/>
        <end position="69"/>
    </location>
</feature>
<feature type="region of interest" description="Disordered" evidence="1">
    <location>
        <begin position="14"/>
        <end position="102"/>
    </location>
</feature>
<dbReference type="AlphaFoldDB" id="A0A8T8SBF9"/>
<feature type="non-terminal residue" evidence="2">
    <location>
        <position position="1"/>
    </location>
</feature>
<comment type="caution">
    <text evidence="2">The sequence shown here is derived from an EMBL/GenBank/DDBJ whole genome shotgun (WGS) entry which is preliminary data.</text>
</comment>
<name>A0A8T8SBF9_9BASI</name>
<organism evidence="2 3">
    <name type="scientific">Tilletia indica</name>
    <dbReference type="NCBI Taxonomy" id="43049"/>
    <lineage>
        <taxon>Eukaryota</taxon>
        <taxon>Fungi</taxon>
        <taxon>Dikarya</taxon>
        <taxon>Basidiomycota</taxon>
        <taxon>Ustilaginomycotina</taxon>
        <taxon>Exobasidiomycetes</taxon>
        <taxon>Tilletiales</taxon>
        <taxon>Tilletiaceae</taxon>
        <taxon>Tilletia</taxon>
    </lineage>
</organism>
<evidence type="ECO:0000256" key="1">
    <source>
        <dbReference type="SAM" id="MobiDB-lite"/>
    </source>
</evidence>
<evidence type="ECO:0000313" key="2">
    <source>
        <dbReference type="EMBL" id="KAE8236541.1"/>
    </source>
</evidence>
<reference evidence="2" key="1">
    <citation type="submission" date="2016-04" db="EMBL/GenBank/DDBJ databases">
        <authorList>
            <person name="Nguyen H.D."/>
            <person name="Samba Siva P."/>
            <person name="Cullis J."/>
            <person name="Levesque C.A."/>
            <person name="Hambleton S."/>
        </authorList>
    </citation>
    <scope>NUCLEOTIDE SEQUENCE</scope>
    <source>
        <strain evidence="2">DAOMC 236416</strain>
    </source>
</reference>